<feature type="binding site" evidence="7">
    <location>
        <position position="19"/>
    </location>
    <ligand>
        <name>Zn(2+)</name>
        <dbReference type="ChEBI" id="CHEBI:29105"/>
        <note>catalytic</note>
    </ligand>
</feature>
<accession>A0A8H7K6V4</accession>
<dbReference type="InterPro" id="IPR006650">
    <property type="entry name" value="A/AMP_deam_AS"/>
</dbReference>
<feature type="binding site" evidence="7">
    <location>
        <position position="211"/>
    </location>
    <ligand>
        <name>Zn(2+)</name>
        <dbReference type="ChEBI" id="CHEBI:29105"/>
        <note>catalytic</note>
    </ligand>
</feature>
<dbReference type="PROSITE" id="PS00485">
    <property type="entry name" value="A_DEAMINASE"/>
    <property type="match status" value="1"/>
</dbReference>
<evidence type="ECO:0000256" key="3">
    <source>
        <dbReference type="ARBA" id="ARBA00022801"/>
    </source>
</evidence>
<name>A0A8H7K6V4_BIOOC</name>
<dbReference type="HAMAP" id="MF_01962">
    <property type="entry name" value="Adenine_deaminase"/>
    <property type="match status" value="1"/>
</dbReference>
<sequence>MCKSKLHSFLQALPKCEHHVHIEGTLSPEMLFSLAAKNGVKLSSDDPAFASPDSLRLRYQNFTSLDDFLRYFFIGVEVLLTASDFEVLTYEYLKKAYAQTVRHTEVFFDPQVHIARGVSYQTLLSGMNTARERVTRDFPQMSVAFIPCLVRHLPVSSAHDLVSEILSHDHFKGGTLVGFGMSSTEVDRHPLLYSSVYAALRQAGVENLTAHYGEEGPPEYVAAALSDLGVKRIDHGRRAMEDPLLVRQLIDTKAMLTICPISNVVLRGVQDVKDLPIRQFLDSGVSFSINSDDPAYFGGSLLGNYCAVQEAFNLSMGNWKDIARNSVEGSWCSDARKRILMNMIGEAFSDVTIPNE</sequence>
<feature type="binding site" evidence="7">
    <location>
        <position position="292"/>
    </location>
    <ligand>
        <name>Zn(2+)</name>
        <dbReference type="ChEBI" id="CHEBI:29105"/>
        <note>catalytic</note>
    </ligand>
</feature>
<comment type="similarity">
    <text evidence="7">Belongs to the metallo-dependent hydrolases superfamily. Adenosine and AMP deaminases family. Adenine deaminase type 2 subfamily.</text>
</comment>
<dbReference type="PANTHER" id="PTHR43114">
    <property type="entry name" value="ADENINE DEAMINASE"/>
    <property type="match status" value="1"/>
</dbReference>
<keyword evidence="6 7" id="KW-0539">Nucleus</keyword>
<evidence type="ECO:0000259" key="8">
    <source>
        <dbReference type="Pfam" id="PF00962"/>
    </source>
</evidence>
<dbReference type="GO" id="GO:0043103">
    <property type="term" value="P:hypoxanthine salvage"/>
    <property type="evidence" value="ECO:0007669"/>
    <property type="project" value="UniProtKB-UniRule"/>
</dbReference>
<dbReference type="InterPro" id="IPR032466">
    <property type="entry name" value="Metal_Hydrolase"/>
</dbReference>
<feature type="site" description="Important for catalytic activity" evidence="7">
    <location>
        <position position="235"/>
    </location>
</feature>
<protein>
    <recommendedName>
        <fullName evidence="7">Adenine deaminase</fullName>
        <shortName evidence="7">ADE</shortName>
        <ecNumber evidence="7">3.5.4.2</ecNumber>
    </recommendedName>
    <alternativeName>
        <fullName evidence="7">Adenine aminohydrolase</fullName>
        <shortName evidence="7">AAH</shortName>
    </alternativeName>
</protein>
<comment type="catalytic activity">
    <reaction evidence="7">
        <text>adenine + H2O + H(+) = hypoxanthine + NH4(+)</text>
        <dbReference type="Rhea" id="RHEA:23688"/>
        <dbReference type="ChEBI" id="CHEBI:15377"/>
        <dbReference type="ChEBI" id="CHEBI:15378"/>
        <dbReference type="ChEBI" id="CHEBI:16708"/>
        <dbReference type="ChEBI" id="CHEBI:17368"/>
        <dbReference type="ChEBI" id="CHEBI:28938"/>
        <dbReference type="EC" id="3.5.4.2"/>
    </reaction>
</comment>
<evidence type="ECO:0000256" key="6">
    <source>
        <dbReference type="ARBA" id="ARBA00023242"/>
    </source>
</evidence>
<dbReference type="PANTHER" id="PTHR43114:SF6">
    <property type="entry name" value="ADENINE DEAMINASE"/>
    <property type="match status" value="1"/>
</dbReference>
<dbReference type="NCBIfam" id="TIGR01430">
    <property type="entry name" value="aden_deam"/>
    <property type="match status" value="1"/>
</dbReference>
<dbReference type="Gene3D" id="3.20.20.140">
    <property type="entry name" value="Metal-dependent hydrolases"/>
    <property type="match status" value="1"/>
</dbReference>
<dbReference type="Proteomes" id="UP000616885">
    <property type="component" value="Unassembled WGS sequence"/>
</dbReference>
<dbReference type="InterPro" id="IPR001365">
    <property type="entry name" value="A_deaminase_dom"/>
</dbReference>
<evidence type="ECO:0000256" key="2">
    <source>
        <dbReference type="ARBA" id="ARBA00022723"/>
    </source>
</evidence>
<comment type="caution">
    <text evidence="9">The sequence shown here is derived from an EMBL/GenBank/DDBJ whole genome shotgun (WGS) entry which is preliminary data.</text>
</comment>
<dbReference type="GO" id="GO:0005634">
    <property type="term" value="C:nucleus"/>
    <property type="evidence" value="ECO:0007669"/>
    <property type="project" value="UniProtKB-SubCell"/>
</dbReference>
<feature type="domain" description="Adenosine deaminase" evidence="8">
    <location>
        <begin position="14"/>
        <end position="344"/>
    </location>
</feature>
<proteinExistence type="inferred from homology"/>
<feature type="active site" description="Proton donor" evidence="7">
    <location>
        <position position="214"/>
    </location>
</feature>
<comment type="subcellular location">
    <subcellularLocation>
        <location evidence="7">Cytoplasm</location>
    </subcellularLocation>
    <subcellularLocation>
        <location evidence="7">Nucleus</location>
    </subcellularLocation>
</comment>
<feature type="binding site" evidence="7">
    <location>
        <position position="293"/>
    </location>
    <ligand>
        <name>substrate</name>
    </ligand>
</feature>
<comment type="cofactor">
    <cofactor evidence="7">
        <name>Zn(2+)</name>
        <dbReference type="ChEBI" id="CHEBI:29105"/>
    </cofactor>
    <text evidence="7">Binds 1 zinc ion per subunit.</text>
</comment>
<keyword evidence="2 7" id="KW-0479">Metal-binding</keyword>
<evidence type="ECO:0000256" key="4">
    <source>
        <dbReference type="ARBA" id="ARBA00022833"/>
    </source>
</evidence>
<dbReference type="InterPro" id="IPR006330">
    <property type="entry name" value="Ado/ade_deaminase"/>
</dbReference>
<dbReference type="GO" id="GO:0009117">
    <property type="term" value="P:nucleotide metabolic process"/>
    <property type="evidence" value="ECO:0007669"/>
    <property type="project" value="UniProtKB-KW"/>
</dbReference>
<evidence type="ECO:0000256" key="5">
    <source>
        <dbReference type="ARBA" id="ARBA00023080"/>
    </source>
</evidence>
<dbReference type="EC" id="3.5.4.2" evidence="7"/>
<gene>
    <name evidence="7" type="primary">AAH1</name>
    <name evidence="9" type="ORF">IM811_006710</name>
</gene>
<dbReference type="InterPro" id="IPR028892">
    <property type="entry name" value="ADE"/>
</dbReference>
<dbReference type="SUPFAM" id="SSF51556">
    <property type="entry name" value="Metallo-dependent hydrolases"/>
    <property type="match status" value="1"/>
</dbReference>
<dbReference type="GO" id="GO:0008270">
    <property type="term" value="F:zinc ion binding"/>
    <property type="evidence" value="ECO:0007669"/>
    <property type="project" value="UniProtKB-UniRule"/>
</dbReference>
<keyword evidence="5 7" id="KW-0546">Nucleotide metabolism</keyword>
<dbReference type="GO" id="GO:0005829">
    <property type="term" value="C:cytosol"/>
    <property type="evidence" value="ECO:0007669"/>
    <property type="project" value="TreeGrafter"/>
</dbReference>
<feature type="binding site" evidence="7">
    <location>
        <position position="21"/>
    </location>
    <ligand>
        <name>Zn(2+)</name>
        <dbReference type="ChEBI" id="CHEBI:29105"/>
        <note>catalytic</note>
    </ligand>
</feature>
<dbReference type="AlphaFoldDB" id="A0A8H7K6V4"/>
<dbReference type="GO" id="GO:0000034">
    <property type="term" value="F:adenine deaminase activity"/>
    <property type="evidence" value="ECO:0007669"/>
    <property type="project" value="UniProtKB-UniRule"/>
</dbReference>
<keyword evidence="3 7" id="KW-0378">Hydrolase</keyword>
<dbReference type="GO" id="GO:0006146">
    <property type="term" value="P:adenine catabolic process"/>
    <property type="evidence" value="ECO:0007669"/>
    <property type="project" value="UniProtKB-UniRule"/>
</dbReference>
<evidence type="ECO:0000256" key="1">
    <source>
        <dbReference type="ARBA" id="ARBA00022490"/>
    </source>
</evidence>
<dbReference type="Pfam" id="PF00962">
    <property type="entry name" value="A_deaminase"/>
    <property type="match status" value="1"/>
</dbReference>
<organism evidence="9 10">
    <name type="scientific">Bionectria ochroleuca</name>
    <name type="common">Gliocladium roseum</name>
    <dbReference type="NCBI Taxonomy" id="29856"/>
    <lineage>
        <taxon>Eukaryota</taxon>
        <taxon>Fungi</taxon>
        <taxon>Dikarya</taxon>
        <taxon>Ascomycota</taxon>
        <taxon>Pezizomycotina</taxon>
        <taxon>Sordariomycetes</taxon>
        <taxon>Hypocreomycetidae</taxon>
        <taxon>Hypocreales</taxon>
        <taxon>Bionectriaceae</taxon>
        <taxon>Clonostachys</taxon>
    </lineage>
</organism>
<keyword evidence="4 7" id="KW-0862">Zinc</keyword>
<dbReference type="GO" id="GO:0009168">
    <property type="term" value="P:purine ribonucleoside monophosphate biosynthetic process"/>
    <property type="evidence" value="ECO:0007669"/>
    <property type="project" value="InterPro"/>
</dbReference>
<evidence type="ECO:0000256" key="7">
    <source>
        <dbReference type="HAMAP-Rule" id="MF_03145"/>
    </source>
</evidence>
<evidence type="ECO:0000313" key="9">
    <source>
        <dbReference type="EMBL" id="KAF9743054.1"/>
    </source>
</evidence>
<dbReference type="EMBL" id="JADCTT010000018">
    <property type="protein sequence ID" value="KAF9743054.1"/>
    <property type="molecule type" value="Genomic_DNA"/>
</dbReference>
<comment type="function">
    <text evidence="7">Catalyzes the hydrolytic deamination of adenine to hypoxanthine. Plays an important role in the purine salvage pathway and in nitrogen catabolism.</text>
</comment>
<reference evidence="9" key="1">
    <citation type="submission" date="2020-10" db="EMBL/GenBank/DDBJ databases">
        <title>High-Quality Genome Resource of Clonostachys rosea strain S41 by Oxford Nanopore Long-Read Sequencing.</title>
        <authorList>
            <person name="Wang H."/>
        </authorList>
    </citation>
    <scope>NUCLEOTIDE SEQUENCE</scope>
    <source>
        <strain evidence="9">S41</strain>
    </source>
</reference>
<evidence type="ECO:0000313" key="10">
    <source>
        <dbReference type="Proteomes" id="UP000616885"/>
    </source>
</evidence>
<keyword evidence="1 7" id="KW-0963">Cytoplasm</keyword>